<dbReference type="GO" id="GO:0008270">
    <property type="term" value="F:zinc ion binding"/>
    <property type="evidence" value="ECO:0007669"/>
    <property type="project" value="UniProtKB-KW"/>
</dbReference>
<dbReference type="Gramene" id="RZC51262">
    <property type="protein sequence ID" value="RZC51262"/>
    <property type="gene ID" value="C5167_019710"/>
</dbReference>
<evidence type="ECO:0000313" key="4">
    <source>
        <dbReference type="EMBL" id="RZC51262.1"/>
    </source>
</evidence>
<accession>A0A4Y7IU85</accession>
<dbReference type="SMART" id="SM00184">
    <property type="entry name" value="RING"/>
    <property type="match status" value="1"/>
</dbReference>
<organism evidence="4 5">
    <name type="scientific">Papaver somniferum</name>
    <name type="common">Opium poppy</name>
    <dbReference type="NCBI Taxonomy" id="3469"/>
    <lineage>
        <taxon>Eukaryota</taxon>
        <taxon>Viridiplantae</taxon>
        <taxon>Streptophyta</taxon>
        <taxon>Embryophyta</taxon>
        <taxon>Tracheophyta</taxon>
        <taxon>Spermatophyta</taxon>
        <taxon>Magnoliopsida</taxon>
        <taxon>Ranunculales</taxon>
        <taxon>Papaveraceae</taxon>
        <taxon>Papaveroideae</taxon>
        <taxon>Papaver</taxon>
    </lineage>
</organism>
<dbReference type="InterPro" id="IPR013083">
    <property type="entry name" value="Znf_RING/FYVE/PHD"/>
</dbReference>
<dbReference type="PANTHER" id="PTHR10579:SF158">
    <property type="entry name" value="RETROELEMENT POL POLYPROTEIN-LIKE"/>
    <property type="match status" value="1"/>
</dbReference>
<evidence type="ECO:0008006" key="6">
    <source>
        <dbReference type="Google" id="ProtNLM"/>
    </source>
</evidence>
<dbReference type="InterPro" id="IPR036465">
    <property type="entry name" value="vWFA_dom_sf"/>
</dbReference>
<feature type="domain" description="VWFA" evidence="3">
    <location>
        <begin position="1"/>
        <end position="115"/>
    </location>
</feature>
<dbReference type="InterPro" id="IPR002035">
    <property type="entry name" value="VWF_A"/>
</dbReference>
<keyword evidence="5" id="KW-1185">Reference proteome</keyword>
<dbReference type="EMBL" id="CM010716">
    <property type="protein sequence ID" value="RZC51262.1"/>
    <property type="molecule type" value="Genomic_DNA"/>
</dbReference>
<proteinExistence type="predicted"/>
<keyword evidence="1" id="KW-0479">Metal-binding</keyword>
<evidence type="ECO:0000259" key="3">
    <source>
        <dbReference type="PROSITE" id="PS50234"/>
    </source>
</evidence>
<feature type="domain" description="RING-type" evidence="2">
    <location>
        <begin position="349"/>
        <end position="393"/>
    </location>
</feature>
<dbReference type="InterPro" id="IPR032838">
    <property type="entry name" value="Vwaint_dom"/>
</dbReference>
<dbReference type="Gene3D" id="3.30.40.10">
    <property type="entry name" value="Zinc/RING finger domain, C3HC4 (zinc finger)"/>
    <property type="match status" value="1"/>
</dbReference>
<dbReference type="PANTHER" id="PTHR10579">
    <property type="entry name" value="CALCIUM-ACTIVATED CHLORIDE CHANNEL REGULATOR"/>
    <property type="match status" value="1"/>
</dbReference>
<name>A0A4Y7IU85_PAPSO</name>
<keyword evidence="1" id="KW-0862">Zinc</keyword>
<evidence type="ECO:0000259" key="2">
    <source>
        <dbReference type="PROSITE" id="PS50089"/>
    </source>
</evidence>
<dbReference type="Proteomes" id="UP000316621">
    <property type="component" value="Chromosome 2"/>
</dbReference>
<dbReference type="Gene3D" id="3.40.50.410">
    <property type="entry name" value="von Willebrand factor, type A domain"/>
    <property type="match status" value="1"/>
</dbReference>
<dbReference type="PROSITE" id="PS50234">
    <property type="entry name" value="VWFA"/>
    <property type="match status" value="1"/>
</dbReference>
<dbReference type="SUPFAM" id="SSF53300">
    <property type="entry name" value="vWA-like"/>
    <property type="match status" value="1"/>
</dbReference>
<dbReference type="InterPro" id="IPR001841">
    <property type="entry name" value="Znf_RING"/>
</dbReference>
<keyword evidence="1" id="KW-0863">Zinc-finger</keyword>
<gene>
    <name evidence="4" type="ORF">C5167_019710</name>
</gene>
<dbReference type="Pfam" id="PF14624">
    <property type="entry name" value="Vwaint"/>
    <property type="match status" value="1"/>
</dbReference>
<dbReference type="InterPro" id="IPR051266">
    <property type="entry name" value="CLCR"/>
</dbReference>
<dbReference type="OMA" id="SAPDANM"/>
<evidence type="ECO:0000313" key="5">
    <source>
        <dbReference type="Proteomes" id="UP000316621"/>
    </source>
</evidence>
<reference evidence="4 5" key="1">
    <citation type="journal article" date="2018" name="Science">
        <title>The opium poppy genome and morphinan production.</title>
        <authorList>
            <person name="Guo L."/>
            <person name="Winzer T."/>
            <person name="Yang X."/>
            <person name="Li Y."/>
            <person name="Ning Z."/>
            <person name="He Z."/>
            <person name="Teodor R."/>
            <person name="Lu Y."/>
            <person name="Bowser T.A."/>
            <person name="Graham I.A."/>
            <person name="Ye K."/>
        </authorList>
    </citation>
    <scope>NUCLEOTIDE SEQUENCE [LARGE SCALE GENOMIC DNA]</scope>
    <source>
        <strain evidence="5">cv. HN1</strain>
        <tissue evidence="4">Leaves</tissue>
    </source>
</reference>
<dbReference type="Pfam" id="PF13768">
    <property type="entry name" value="VWA_3"/>
    <property type="match status" value="1"/>
</dbReference>
<protein>
    <recommendedName>
        <fullName evidence="6">RING-type domain-containing protein</fullName>
    </recommendedName>
</protein>
<dbReference type="SUPFAM" id="SSF57850">
    <property type="entry name" value="RING/U-box"/>
    <property type="match status" value="1"/>
</dbReference>
<dbReference type="AlphaFoldDB" id="A0A4Y7IU85"/>
<sequence length="465" mass="51370">MNESGKQHALQAVNSLVASGGTNIAEGLKKGTKVIEDRGYENPVYSIMLLSDGQDSYTKTINLREISRLQIPVHTFGFGADHDPIMLHSIAEDSKGTFSFIEAEGLIQDAFAQRIGGLLSVAVQDLQVHIQSLDPYLCISQLKAGSYSTYLTGENQLGSVDIGDMYADEERDFLVLVNIPVVADGNSNDQMKFLTVWCVYKDPLTKEFVTTQAIELKLQRPEMVNEEDMVVSIEVDRQKNRLQVAKALNDSRAAAEKGDLPTALSIIDGCRMQISETTSARAGDEFAVDLDLELQEVRSRMGNKKTYESAGRGYLLSGMRAHSRQMAGTRGRSTRSMYQTLCMRDMMTCAICNLATEVVDGNPMFTAECSHCFHFSCVVSNAKSGSQTCIICQTKWKVNPLQGATSTNPLQQQQRLLSNALNPSQGTTSTILFQQQQQQQQQQQRILNNALNTSQGTTSTIRFQQ</sequence>
<dbReference type="PROSITE" id="PS50089">
    <property type="entry name" value="ZF_RING_2"/>
    <property type="match status" value="1"/>
</dbReference>
<evidence type="ECO:0000256" key="1">
    <source>
        <dbReference type="PROSITE-ProRule" id="PRU00175"/>
    </source>
</evidence>